<evidence type="ECO:0000256" key="4">
    <source>
        <dbReference type="ARBA" id="ARBA00022853"/>
    </source>
</evidence>
<reference evidence="12" key="1">
    <citation type="submission" date="2018-05" db="EMBL/GenBank/DDBJ databases">
        <title>Draft genome of Mucuna pruriens seed.</title>
        <authorList>
            <person name="Nnadi N.E."/>
            <person name="Vos R."/>
            <person name="Hasami M.H."/>
            <person name="Devisetty U.K."/>
            <person name="Aguiy J.C."/>
        </authorList>
    </citation>
    <scope>NUCLEOTIDE SEQUENCE [LARGE SCALE GENOMIC DNA]</scope>
    <source>
        <strain evidence="12">JCA_2017</strain>
    </source>
</reference>
<accession>A0A371FLC7</accession>
<dbReference type="InterPro" id="IPR011527">
    <property type="entry name" value="ABC1_TM_dom"/>
</dbReference>
<dbReference type="PANTHER" id="PTHR42648:SF28">
    <property type="entry name" value="TRANSPOSON-ENCODED PROTEIN WITH RIBONUCLEASE H-LIKE AND RETROVIRUS ZINC FINGER-LIKE DOMAINS"/>
    <property type="match status" value="1"/>
</dbReference>
<feature type="region of interest" description="Disordered" evidence="7">
    <location>
        <begin position="1"/>
        <end position="45"/>
    </location>
</feature>
<keyword evidence="3" id="KW-0812">Transmembrane</keyword>
<organism evidence="12 13">
    <name type="scientific">Mucuna pruriens</name>
    <name type="common">Velvet bean</name>
    <name type="synonym">Dolichos pruriens</name>
    <dbReference type="NCBI Taxonomy" id="157652"/>
    <lineage>
        <taxon>Eukaryota</taxon>
        <taxon>Viridiplantae</taxon>
        <taxon>Streptophyta</taxon>
        <taxon>Embryophyta</taxon>
        <taxon>Tracheophyta</taxon>
        <taxon>Spermatophyta</taxon>
        <taxon>Magnoliopsida</taxon>
        <taxon>eudicotyledons</taxon>
        <taxon>Gunneridae</taxon>
        <taxon>Pentapetalae</taxon>
        <taxon>rosids</taxon>
        <taxon>fabids</taxon>
        <taxon>Fabales</taxon>
        <taxon>Fabaceae</taxon>
        <taxon>Papilionoideae</taxon>
        <taxon>50 kb inversion clade</taxon>
        <taxon>NPAAA clade</taxon>
        <taxon>indigoferoid/millettioid clade</taxon>
        <taxon>Phaseoleae</taxon>
        <taxon>Mucuna</taxon>
    </lineage>
</organism>
<dbReference type="InterPro" id="IPR037138">
    <property type="entry name" value="His_deacetylse_dom_sf"/>
</dbReference>
<dbReference type="GO" id="GO:0006325">
    <property type="term" value="P:chromatin organization"/>
    <property type="evidence" value="ECO:0007669"/>
    <property type="project" value="UniProtKB-KW"/>
</dbReference>
<dbReference type="InterPro" id="IPR054722">
    <property type="entry name" value="PolX-like_BBD"/>
</dbReference>
<evidence type="ECO:0000259" key="8">
    <source>
        <dbReference type="Pfam" id="PF00850"/>
    </source>
</evidence>
<feature type="compositionally biased region" description="Basic residues" evidence="7">
    <location>
        <begin position="32"/>
        <end position="45"/>
    </location>
</feature>
<feature type="domain" description="Histone deacetylase" evidence="8">
    <location>
        <begin position="485"/>
        <end position="539"/>
    </location>
</feature>
<dbReference type="GO" id="GO:0006508">
    <property type="term" value="P:proteolysis"/>
    <property type="evidence" value="ECO:0007669"/>
    <property type="project" value="UniProtKB-KW"/>
</dbReference>
<evidence type="ECO:0000256" key="7">
    <source>
        <dbReference type="SAM" id="MobiDB-lite"/>
    </source>
</evidence>
<dbReference type="EMBL" id="QJKJ01008627">
    <property type="protein sequence ID" value="RDX79127.1"/>
    <property type="molecule type" value="Genomic_DNA"/>
</dbReference>
<dbReference type="GO" id="GO:0008233">
    <property type="term" value="F:peptidase activity"/>
    <property type="evidence" value="ECO:0007669"/>
    <property type="project" value="UniProtKB-KW"/>
</dbReference>
<keyword evidence="4" id="KW-0156">Chromatin regulator</keyword>
<keyword evidence="5" id="KW-1133">Transmembrane helix</keyword>
<dbReference type="InterPro" id="IPR023801">
    <property type="entry name" value="His_deacetylse_dom"/>
</dbReference>
<evidence type="ECO:0000256" key="2">
    <source>
        <dbReference type="ARBA" id="ARBA00022670"/>
    </source>
</evidence>
<feature type="domain" description="GAG-pre-integrase" evidence="10">
    <location>
        <begin position="198"/>
        <end position="248"/>
    </location>
</feature>
<dbReference type="InterPro" id="IPR023696">
    <property type="entry name" value="Ureohydrolase_dom_sf"/>
</dbReference>
<dbReference type="Gene3D" id="3.30.420.10">
    <property type="entry name" value="Ribonuclease H-like superfamily/Ribonuclease H"/>
    <property type="match status" value="1"/>
</dbReference>
<evidence type="ECO:0000259" key="10">
    <source>
        <dbReference type="Pfam" id="PF13976"/>
    </source>
</evidence>
<feature type="non-terminal residue" evidence="12">
    <location>
        <position position="600"/>
    </location>
</feature>
<evidence type="ECO:0000313" key="13">
    <source>
        <dbReference type="Proteomes" id="UP000257109"/>
    </source>
</evidence>
<dbReference type="STRING" id="157652.A0A371FLC7"/>
<dbReference type="PANTHER" id="PTHR42648">
    <property type="entry name" value="TRANSPOSASE, PUTATIVE-RELATED"/>
    <property type="match status" value="1"/>
</dbReference>
<evidence type="ECO:0000256" key="5">
    <source>
        <dbReference type="ARBA" id="ARBA00022989"/>
    </source>
</evidence>
<dbReference type="SUPFAM" id="SSF52768">
    <property type="entry name" value="Arginase/deacetylase"/>
    <property type="match status" value="1"/>
</dbReference>
<dbReference type="GO" id="GO:0016020">
    <property type="term" value="C:membrane"/>
    <property type="evidence" value="ECO:0007669"/>
    <property type="project" value="InterPro"/>
</dbReference>
<name>A0A371FLC7_MUCPR</name>
<dbReference type="SUPFAM" id="SSF53098">
    <property type="entry name" value="Ribonuclease H-like"/>
    <property type="match status" value="1"/>
</dbReference>
<keyword evidence="2" id="KW-0645">Protease</keyword>
<dbReference type="GO" id="GO:0005524">
    <property type="term" value="F:ATP binding"/>
    <property type="evidence" value="ECO:0007669"/>
    <property type="project" value="InterPro"/>
</dbReference>
<keyword evidence="13" id="KW-1185">Reference proteome</keyword>
<feature type="domain" description="Retrovirus-related Pol polyprotein from transposon TNT 1-94-like beta-barrel" evidence="11">
    <location>
        <begin position="118"/>
        <end position="159"/>
    </location>
</feature>
<dbReference type="Pfam" id="PF00850">
    <property type="entry name" value="Hist_deacetyl"/>
    <property type="match status" value="1"/>
</dbReference>
<proteinExistence type="predicted"/>
<dbReference type="Gene3D" id="3.40.800.20">
    <property type="entry name" value="Histone deacetylase domain"/>
    <property type="match status" value="1"/>
</dbReference>
<evidence type="ECO:0000256" key="1">
    <source>
        <dbReference type="ARBA" id="ARBA00022491"/>
    </source>
</evidence>
<feature type="region of interest" description="Disordered" evidence="7">
    <location>
        <begin position="496"/>
        <end position="522"/>
    </location>
</feature>
<dbReference type="GO" id="GO:0140359">
    <property type="term" value="F:ABC-type transporter activity"/>
    <property type="evidence" value="ECO:0007669"/>
    <property type="project" value="InterPro"/>
</dbReference>
<evidence type="ECO:0000313" key="12">
    <source>
        <dbReference type="EMBL" id="RDX79127.1"/>
    </source>
</evidence>
<dbReference type="GO" id="GO:0003676">
    <property type="term" value="F:nucleic acid binding"/>
    <property type="evidence" value="ECO:0007669"/>
    <property type="project" value="InterPro"/>
</dbReference>
<dbReference type="Pfam" id="PF13976">
    <property type="entry name" value="gag_pre-integrs"/>
    <property type="match status" value="1"/>
</dbReference>
<dbReference type="Pfam" id="PF06472">
    <property type="entry name" value="ABC_membrane_2"/>
    <property type="match status" value="1"/>
</dbReference>
<dbReference type="InterPro" id="IPR025724">
    <property type="entry name" value="GAG-pre-integrase_dom"/>
</dbReference>
<evidence type="ECO:0000259" key="9">
    <source>
        <dbReference type="Pfam" id="PF06472"/>
    </source>
</evidence>
<dbReference type="OrthoDB" id="422637at2759"/>
<evidence type="ECO:0000256" key="6">
    <source>
        <dbReference type="ARBA" id="ARBA00023136"/>
    </source>
</evidence>
<dbReference type="AlphaFoldDB" id="A0A371FLC7"/>
<gene>
    <name evidence="12" type="ORF">CR513_40483</name>
</gene>
<keyword evidence="1" id="KW-0678">Repressor</keyword>
<protein>
    <submittedName>
        <fullName evidence="12">Uncharacterized protein</fullName>
    </submittedName>
</protein>
<dbReference type="InterPro" id="IPR036397">
    <property type="entry name" value="RNaseH_sf"/>
</dbReference>
<comment type="caution">
    <text evidence="12">The sequence shown here is derived from an EMBL/GenBank/DDBJ whole genome shotgun (WGS) entry which is preliminary data.</text>
</comment>
<evidence type="ECO:0000256" key="3">
    <source>
        <dbReference type="ARBA" id="ARBA00022692"/>
    </source>
</evidence>
<dbReference type="InterPro" id="IPR039537">
    <property type="entry name" value="Retrotran_Ty1/copia-like"/>
</dbReference>
<dbReference type="Pfam" id="PF22936">
    <property type="entry name" value="Pol_BBD"/>
    <property type="match status" value="1"/>
</dbReference>
<dbReference type="InterPro" id="IPR012337">
    <property type="entry name" value="RNaseH-like_sf"/>
</dbReference>
<dbReference type="Proteomes" id="UP000257109">
    <property type="component" value="Unassembled WGS sequence"/>
</dbReference>
<keyword evidence="2" id="KW-0378">Hydrolase</keyword>
<feature type="non-terminal residue" evidence="12">
    <location>
        <position position="1"/>
    </location>
</feature>
<feature type="domain" description="ABC transmembrane type-1" evidence="9">
    <location>
        <begin position="397"/>
        <end position="440"/>
    </location>
</feature>
<sequence>MAKGSVLNKEMRRKTQGSLSRFEVLVSENRRSQKKRREKSRSKSKSKYKNVECHYCHKIGHIHKHCFLWKNENKGKKDKSKEKSNDDDDDHVTTTIGDDLVILRDFELVNLVSNENIWIIDSGATLHVTPRKEFFTCYTSGDLRVLKMGNDSVTKVIGVRVKHAPNVRFNLIFVHMLDDGGYDNHFGYGKWKLTKDSANAMDMETSLWHQSLSHITKKGLNCLAKKDMLPGLKNIELEKCSHCMVGKQIRISFRKHPPLRKSELLELVHSDVCGPLKVKTFSGALYFITFIDDYFRKLWAYVLKTKDPSVGEALVERQSSKKVKCIHSDNSGEYYGPFYDIKHEKTLPKTPLSTTLIERVTYFLKQNCLSIFGALLETVRNLFVEGLCYCDSNVWIVNDFQQNMVYYKISHVDHQITNPEQRIASDVPRFCSELSEIVQDDLTKAYVLGVGAAIRNFSPSFRKLMSKEKQLEGDRRDFEVEEPVQIFNTPLYEQDGSYPGTGKFDEVGSGDGEGTTLNLPLPGGSGDTTIRTVFDDIVHARGDVAFWLYRLAVEEVQEDDYMLPLFEANFFYEEVGFSCGARFDPYGPLGVPDFHPNIFT</sequence>
<keyword evidence="6" id="KW-0472">Membrane</keyword>
<evidence type="ECO:0000259" key="11">
    <source>
        <dbReference type="Pfam" id="PF22936"/>
    </source>
</evidence>